<proteinExistence type="predicted"/>
<gene>
    <name evidence="1" type="ORF">BofuT4_uP119900.1</name>
</gene>
<evidence type="ECO:0000313" key="1">
    <source>
        <dbReference type="EMBL" id="CCD45284.1"/>
    </source>
</evidence>
<organism evidence="1 2">
    <name type="scientific">Botryotinia fuckeliana (strain T4)</name>
    <name type="common">Noble rot fungus</name>
    <name type="synonym">Botrytis cinerea</name>
    <dbReference type="NCBI Taxonomy" id="999810"/>
    <lineage>
        <taxon>Eukaryota</taxon>
        <taxon>Fungi</taxon>
        <taxon>Dikarya</taxon>
        <taxon>Ascomycota</taxon>
        <taxon>Pezizomycotina</taxon>
        <taxon>Leotiomycetes</taxon>
        <taxon>Helotiales</taxon>
        <taxon>Sclerotiniaceae</taxon>
        <taxon>Botrytis</taxon>
    </lineage>
</organism>
<dbReference type="EMBL" id="FQ790277">
    <property type="protein sequence ID" value="CCD45284.1"/>
    <property type="molecule type" value="Genomic_DNA"/>
</dbReference>
<protein>
    <submittedName>
        <fullName evidence="1">Uncharacterized protein</fullName>
    </submittedName>
</protein>
<name>G2XXU7_BOTF4</name>
<reference evidence="2" key="1">
    <citation type="journal article" date="2011" name="PLoS Genet.">
        <title>Genomic analysis of the necrotrophic fungal pathogens Sclerotinia sclerotiorum and Botrytis cinerea.</title>
        <authorList>
            <person name="Amselem J."/>
            <person name="Cuomo C.A."/>
            <person name="van Kan J.A."/>
            <person name="Viaud M."/>
            <person name="Benito E.P."/>
            <person name="Couloux A."/>
            <person name="Coutinho P.M."/>
            <person name="de Vries R.P."/>
            <person name="Dyer P.S."/>
            <person name="Fillinger S."/>
            <person name="Fournier E."/>
            <person name="Gout L."/>
            <person name="Hahn M."/>
            <person name="Kohn L."/>
            <person name="Lapalu N."/>
            <person name="Plummer K.M."/>
            <person name="Pradier J.M."/>
            <person name="Quevillon E."/>
            <person name="Sharon A."/>
            <person name="Simon A."/>
            <person name="ten Have A."/>
            <person name="Tudzynski B."/>
            <person name="Tudzynski P."/>
            <person name="Wincker P."/>
            <person name="Andrew M."/>
            <person name="Anthouard V."/>
            <person name="Beever R.E."/>
            <person name="Beffa R."/>
            <person name="Benoit I."/>
            <person name="Bouzid O."/>
            <person name="Brault B."/>
            <person name="Chen Z."/>
            <person name="Choquer M."/>
            <person name="Collemare J."/>
            <person name="Cotton P."/>
            <person name="Danchin E.G."/>
            <person name="Da Silva C."/>
            <person name="Gautier A."/>
            <person name="Giraud C."/>
            <person name="Giraud T."/>
            <person name="Gonzalez C."/>
            <person name="Grossetete S."/>
            <person name="Guldener U."/>
            <person name="Henrissat B."/>
            <person name="Howlett B.J."/>
            <person name="Kodira C."/>
            <person name="Kretschmer M."/>
            <person name="Lappartient A."/>
            <person name="Leroch M."/>
            <person name="Levis C."/>
            <person name="Mauceli E."/>
            <person name="Neuveglise C."/>
            <person name="Oeser B."/>
            <person name="Pearson M."/>
            <person name="Poulain J."/>
            <person name="Poussereau N."/>
            <person name="Quesneville H."/>
            <person name="Rascle C."/>
            <person name="Schumacher J."/>
            <person name="Segurens B."/>
            <person name="Sexton A."/>
            <person name="Silva E."/>
            <person name="Sirven C."/>
            <person name="Soanes D.M."/>
            <person name="Talbot N.J."/>
            <person name="Templeton M."/>
            <person name="Yandava C."/>
            <person name="Yarden O."/>
            <person name="Zeng Q."/>
            <person name="Rollins J.A."/>
            <person name="Lebrun M.H."/>
            <person name="Dickman M."/>
        </authorList>
    </citation>
    <scope>NUCLEOTIDE SEQUENCE [LARGE SCALE GENOMIC DNA]</scope>
    <source>
        <strain evidence="2">T4</strain>
    </source>
</reference>
<evidence type="ECO:0000313" key="2">
    <source>
        <dbReference type="Proteomes" id="UP000008177"/>
    </source>
</evidence>
<sequence length="54" mass="6105">MIMEDAYRETRSGEDYLLERLTGKRGQMSELPSGQAQKLAAWLLGGNQHSHTNK</sequence>
<dbReference type="HOGENOM" id="CLU_3050051_0_0_1"/>
<accession>G2XXU7</accession>
<dbReference type="Proteomes" id="UP000008177">
    <property type="component" value="Unplaced contigs"/>
</dbReference>
<dbReference type="AlphaFoldDB" id="G2XXU7"/>
<dbReference type="InParanoid" id="G2XXU7"/>